<evidence type="ECO:0000313" key="3">
    <source>
        <dbReference type="Proteomes" id="UP000015241"/>
    </source>
</evidence>
<reference evidence="2 3" key="1">
    <citation type="journal article" date="2012" name="Science">
        <title>The Paleozoic origin of enzymatic lignin decomposition reconstructed from 31 fungal genomes.</title>
        <authorList>
            <person name="Floudas D."/>
            <person name="Binder M."/>
            <person name="Riley R."/>
            <person name="Barry K."/>
            <person name="Blanchette R.A."/>
            <person name="Henrissat B."/>
            <person name="Martinez A.T."/>
            <person name="Otillar R."/>
            <person name="Spatafora J.W."/>
            <person name="Yadav J.S."/>
            <person name="Aerts A."/>
            <person name="Benoit I."/>
            <person name="Boyd A."/>
            <person name="Carlson A."/>
            <person name="Copeland A."/>
            <person name="Coutinho P.M."/>
            <person name="de Vries R.P."/>
            <person name="Ferreira P."/>
            <person name="Findley K."/>
            <person name="Foster B."/>
            <person name="Gaskell J."/>
            <person name="Glotzer D."/>
            <person name="Gorecki P."/>
            <person name="Heitman J."/>
            <person name="Hesse C."/>
            <person name="Hori C."/>
            <person name="Igarashi K."/>
            <person name="Jurgens J.A."/>
            <person name="Kallen N."/>
            <person name="Kersten P."/>
            <person name="Kohler A."/>
            <person name="Kuees U."/>
            <person name="Kumar T.K.A."/>
            <person name="Kuo A."/>
            <person name="LaButti K."/>
            <person name="Larrondo L.F."/>
            <person name="Lindquist E."/>
            <person name="Ling A."/>
            <person name="Lombard V."/>
            <person name="Lucas S."/>
            <person name="Lundell T."/>
            <person name="Martin R."/>
            <person name="McLaughlin D.J."/>
            <person name="Morgenstern I."/>
            <person name="Morin E."/>
            <person name="Murat C."/>
            <person name="Nagy L.G."/>
            <person name="Nolan M."/>
            <person name="Ohm R.A."/>
            <person name="Patyshakuliyeva A."/>
            <person name="Rokas A."/>
            <person name="Ruiz-Duenas F.J."/>
            <person name="Sabat G."/>
            <person name="Salamov A."/>
            <person name="Samejima M."/>
            <person name="Schmutz J."/>
            <person name="Slot J.C."/>
            <person name="St John F."/>
            <person name="Stenlid J."/>
            <person name="Sun H."/>
            <person name="Sun S."/>
            <person name="Syed K."/>
            <person name="Tsang A."/>
            <person name="Wiebenga A."/>
            <person name="Young D."/>
            <person name="Pisabarro A."/>
            <person name="Eastwood D.C."/>
            <person name="Martin F."/>
            <person name="Cullen D."/>
            <person name="Grigoriev I.V."/>
            <person name="Hibbett D.S."/>
        </authorList>
    </citation>
    <scope>NUCLEOTIDE SEQUENCE</scope>
    <source>
        <strain evidence="3">FP-58527</strain>
    </source>
</reference>
<evidence type="ECO:0000313" key="2">
    <source>
        <dbReference type="EMBL" id="EPS93904.1"/>
    </source>
</evidence>
<dbReference type="HOGENOM" id="CLU_413338_0_0_1"/>
<keyword evidence="3" id="KW-1185">Reference proteome</keyword>
<accession>S8F4M2</accession>
<dbReference type="Proteomes" id="UP000015241">
    <property type="component" value="Unassembled WGS sequence"/>
</dbReference>
<feature type="region of interest" description="Disordered" evidence="1">
    <location>
        <begin position="543"/>
        <end position="575"/>
    </location>
</feature>
<gene>
    <name evidence="2" type="ORF">FOMPIDRAFT_1020354</name>
</gene>
<feature type="compositionally biased region" description="Polar residues" evidence="1">
    <location>
        <begin position="45"/>
        <end position="56"/>
    </location>
</feature>
<evidence type="ECO:0000256" key="1">
    <source>
        <dbReference type="SAM" id="MobiDB-lite"/>
    </source>
</evidence>
<organism evidence="2 3">
    <name type="scientific">Fomitopsis schrenkii</name>
    <name type="common">Brown rot fungus</name>
    <dbReference type="NCBI Taxonomy" id="2126942"/>
    <lineage>
        <taxon>Eukaryota</taxon>
        <taxon>Fungi</taxon>
        <taxon>Dikarya</taxon>
        <taxon>Basidiomycota</taxon>
        <taxon>Agaricomycotina</taxon>
        <taxon>Agaricomycetes</taxon>
        <taxon>Polyporales</taxon>
        <taxon>Fomitopsis</taxon>
    </lineage>
</organism>
<dbReference type="InParanoid" id="S8F4M2"/>
<dbReference type="EMBL" id="KE504252">
    <property type="protein sequence ID" value="EPS93904.1"/>
    <property type="molecule type" value="Genomic_DNA"/>
</dbReference>
<name>S8F4M2_FOMSC</name>
<proteinExistence type="predicted"/>
<sequence>MSTTTHFHRSVQQQLPQLVDPLHLSQHLGLAEPLPTPDRRHSTKARSPNSSNSVQVQGLLRPPNPRALSAPASPVTLVSGKDAAHFQDLQHLKVIASDSQDRAYPNIVYFTFGDYVNRPDFPQFQDIVKAVEQVVAETVNPDRKLLQALRMTQGHGTAGRKLHNILHKNKYPNSLYILQSGKHNFKLGPMEVSSSQPLHGMKGVLLTLAGLARQHQQELDEAIGECQPWSQLAGFKIYEYTLAERTEVIKDGTTVETVAIKTEINANVVPDPDVPDVCTMNLISEVKTEESADTPLPPPGHLTLGLHINNTAYLLYAQSSGYTAGGRYPKLFGSDTACRSTSLMIPGAGPWYTGKRPLTGTMRVLYFHIPWDRIQKFYVVLQETLKLVKDQHHKEAEQLWIKEGFAIPVLPDEAYTGVLLQYRDRFLREVEHSFQEFVKLVSTYWNRKDMKDLVLALDDEDMTELYIEFLLKAVRTPVDFSHILFRLIDDLTRAMAIEAKDHAGEQDVGATDNFDGLEPPVAPKDTQAWADSLLASAAKLSEVVKAGRKRKRSGSQTDAAERSGEGPSGSGTSKE</sequence>
<feature type="region of interest" description="Disordered" evidence="1">
    <location>
        <begin position="29"/>
        <end position="72"/>
    </location>
</feature>
<dbReference type="AlphaFoldDB" id="S8F4M2"/>
<protein>
    <submittedName>
        <fullName evidence="2">Uncharacterized protein</fullName>
    </submittedName>
</protein>
<feature type="region of interest" description="Disordered" evidence="1">
    <location>
        <begin position="504"/>
        <end position="524"/>
    </location>
</feature>